<keyword evidence="4" id="KW-0547">Nucleotide-binding</keyword>
<feature type="compositionally biased region" description="Acidic residues" evidence="1">
    <location>
        <begin position="103"/>
        <end position="118"/>
    </location>
</feature>
<feature type="compositionally biased region" description="Basic residues" evidence="1">
    <location>
        <begin position="656"/>
        <end position="665"/>
    </location>
</feature>
<protein>
    <submittedName>
        <fullName evidence="4">ATP-dependent DNA helicase PIF1 (DNA repair an d recombination helicase PIF1) (PIF1/RRM3 DNA helicase-like protein)</fullName>
    </submittedName>
</protein>
<dbReference type="Gene3D" id="3.40.50.300">
    <property type="entry name" value="P-loop containing nucleotide triphosphate hydrolases"/>
    <property type="match status" value="2"/>
</dbReference>
<feature type="region of interest" description="Disordered" evidence="1">
    <location>
        <begin position="652"/>
        <end position="698"/>
    </location>
</feature>
<dbReference type="InterPro" id="IPR027417">
    <property type="entry name" value="P-loop_NTPase"/>
</dbReference>
<evidence type="ECO:0000256" key="1">
    <source>
        <dbReference type="SAM" id="MobiDB-lite"/>
    </source>
</evidence>
<dbReference type="Gene3D" id="2.30.30.940">
    <property type="match status" value="1"/>
</dbReference>
<dbReference type="CDD" id="cd18809">
    <property type="entry name" value="SF1_C_RecD"/>
    <property type="match status" value="1"/>
</dbReference>
<reference evidence="3" key="2">
    <citation type="submission" date="2024-04" db="EMBL/GenBank/DDBJ databases">
        <authorList>
            <person name="Chen Y."/>
            <person name="Shah S."/>
            <person name="Dougan E. K."/>
            <person name="Thang M."/>
            <person name="Chan C."/>
        </authorList>
    </citation>
    <scope>NUCLEOTIDE SEQUENCE [LARGE SCALE GENOMIC DNA]</scope>
</reference>
<organism evidence="2">
    <name type="scientific">Cladocopium goreaui</name>
    <dbReference type="NCBI Taxonomy" id="2562237"/>
    <lineage>
        <taxon>Eukaryota</taxon>
        <taxon>Sar</taxon>
        <taxon>Alveolata</taxon>
        <taxon>Dinophyceae</taxon>
        <taxon>Suessiales</taxon>
        <taxon>Symbiodiniaceae</taxon>
        <taxon>Cladocopium</taxon>
    </lineage>
</organism>
<dbReference type="EMBL" id="CAMXCT010002693">
    <property type="protein sequence ID" value="CAI3999901.1"/>
    <property type="molecule type" value="Genomic_DNA"/>
</dbReference>
<feature type="compositionally biased region" description="Low complexity" evidence="1">
    <location>
        <begin position="59"/>
        <end position="100"/>
    </location>
</feature>
<keyword evidence="4" id="KW-0067">ATP-binding</keyword>
<feature type="compositionally biased region" description="Acidic residues" evidence="1">
    <location>
        <begin position="193"/>
        <end position="218"/>
    </location>
</feature>
<feature type="region of interest" description="Disordered" evidence="1">
    <location>
        <begin position="158"/>
        <end position="243"/>
    </location>
</feature>
<dbReference type="InterPro" id="IPR051055">
    <property type="entry name" value="PIF1_helicase"/>
</dbReference>
<dbReference type="EMBL" id="CAMXCT030002693">
    <property type="protein sequence ID" value="CAL4787213.1"/>
    <property type="molecule type" value="Genomic_DNA"/>
</dbReference>
<feature type="compositionally biased region" description="Acidic residues" evidence="1">
    <location>
        <begin position="127"/>
        <end position="137"/>
    </location>
</feature>
<keyword evidence="4" id="KW-0347">Helicase</keyword>
<evidence type="ECO:0000313" key="4">
    <source>
        <dbReference type="EMBL" id="CAL4787213.1"/>
    </source>
</evidence>
<dbReference type="SUPFAM" id="SSF52540">
    <property type="entry name" value="P-loop containing nucleoside triphosphate hydrolases"/>
    <property type="match status" value="1"/>
</dbReference>
<feature type="compositionally biased region" description="Basic residues" evidence="1">
    <location>
        <begin position="257"/>
        <end position="269"/>
    </location>
</feature>
<name>A0A9P1CYZ5_9DINO</name>
<feature type="region of interest" description="Disordered" evidence="1">
    <location>
        <begin position="51"/>
        <end position="143"/>
    </location>
</feature>
<dbReference type="Pfam" id="PF13245">
    <property type="entry name" value="AAA_19"/>
    <property type="match status" value="1"/>
</dbReference>
<evidence type="ECO:0000313" key="5">
    <source>
        <dbReference type="Proteomes" id="UP001152797"/>
    </source>
</evidence>
<dbReference type="EMBL" id="CAMXCT020002693">
    <property type="protein sequence ID" value="CAL1153276.1"/>
    <property type="molecule type" value="Genomic_DNA"/>
</dbReference>
<accession>A0A9P1CYZ5</accession>
<dbReference type="PANTHER" id="PTHR47642">
    <property type="entry name" value="ATP-DEPENDENT DNA HELICASE"/>
    <property type="match status" value="1"/>
</dbReference>
<reference evidence="2" key="1">
    <citation type="submission" date="2022-10" db="EMBL/GenBank/DDBJ databases">
        <authorList>
            <person name="Chen Y."/>
            <person name="Dougan E. K."/>
            <person name="Chan C."/>
            <person name="Rhodes N."/>
            <person name="Thang M."/>
        </authorList>
    </citation>
    <scope>NUCLEOTIDE SEQUENCE</scope>
</reference>
<feature type="region of interest" description="Disordered" evidence="1">
    <location>
        <begin position="257"/>
        <end position="278"/>
    </location>
</feature>
<sequence>MAPKAKGGAGHKAAQDYVSGLWQQGLDEATVRQQLREDGYKAGRISQLIKATRPAQGQARPVAAAPKAMAKPATADHATTAKAKPSASSAAASREAGAVSLTDAEEPDDDSEGEEEFQADPAMADGDSTDAESENSNEDLNVHHFLVDLEAELENRRADLDHLDSMSLPGSPEDGEQAGSADELEESLVVPGPEEDSSDEEEDGSDGQEAEDDDEDDEPARKRPRVEQQQIPGARRLRYKQPPPAAYVQMAAASTRKVLKRPAMRKRPAASKAPDSKRCQGQQGAACQFCTVCPGKAARAQPARGIHHCIFCKAERMREAYATMRGKQEITKALRKFYNADRSVYHLALQRVKQFLGNAVAEEYRKKAEPKEAWERHLQHKKLAGKELKDKERMEYEALVRRDQRVPRRKFFFPEKQLARAGEEAEAAERAAVKEACGEIGHVAPNDSDLPLPTDQKAQMVEKWCKHGSWGMCEKCHSMCPRKLTPMDLKRVNKATVPKNQCTACLHDEYVPQPEHIPAPLRGLNARVLEALRPLEIDIGSLERVPNGYRVHNAMMAFAWKMRSVETEIAALRKRRDRRAAKEAFEFLLGSEDSAYKEILEEHQKFLNKHGSRAPLQKRRHPLRFIETKGLECCLWPHLYWHRNLCETVARASHESRKRARPRQRRAADTSSDQEGASPEDAENEEAKEGDEEEDEGNQDFVAEDAAEAEPNIVAAEQGRIRRCFLRKVLFPVIGYGADYLLLYFVFDLSMWTTIGTKKNLAARTGVALRHMLKGSPWTAQYWRVRHQAVLDMQRQCGNASLFRTRAPYERSFPYHEWVMHEQAALGRPRQHLAGAETLHMAHVLKELDKSYICGDQAHAGRSDRTWTGHVLGPADEGSNISTVVAHVTRLEFQDGKRKQASQRYHGRGTVHSHSLDFLENVEAIGLENKIQEPSAWDPEARAVALHHTEEDKAAHIRAYMKPTMEITKCHEDVEQGGGTDSRNGAVLHYIATYGMKFSSSMDSEWLSGEGSDYSTAVGVLRRIRLLEPEMWLILAAERFPQCVMSGSMCDIMAPNFDNMEKKPKFVEVYEAAAWRRDDMILLEFLRKSNTDGKIINYIVEKHKKQVMQEVQRQRQEDDRAFAKHRKELLSTWDQHKKACKREGEEPDTLNDFAAQEYGYDDLTPLEVFANDYKTRGEKLIAATMNSMLNDKYYAQWLALNKPFRKLEAFQDDAPEVMEKVNAKYRNFALCLHHAPEFWDNDEVIQAAMELEAHSKAFVQTILNKVRAQRCIVKRYLEGEIPVEAEVPSPSDSADSAVRADGRVQKHKLTRSQKHLKEKVAQQMKIAMAACHTQTDEELEACNAKAVEHKILFASGPPGTGKTHVIHEQVRKWKRQGARILFALPTGQLASEVRSVHPDVDVDTSHGAFLLHKPLQEAMAILTQYEMVIIDEVSMLTAEHFERIVAMWKYADQLPCLILLGDFWQLPVVDKDVRRCDESQAWPTQVKTIHFREQVRCKSSKLQYKLDVLRTAQPSMKQLKKKILRGHRAWKTNEPTAYDVLDLFREHGTTTIVTCSRQACARANALALQAFFEHRHKEPIGNVLFDYEANLDNYDPATNKLKKGRLVGAETDVYEGMRIFLTKNMDKEHDFVNGMSATVESYDNRSKYLEVLTRTGQRLAVHMVGHELEDGRRVTCFPVRLGYACTIPKVQGMTLPHVTIWLDTIGCRAAAYVAMSRVQRDEEYLIAGGPLTPRHFAPAQ</sequence>
<gene>
    <name evidence="2" type="ORF">C1SCF055_LOCUS26058</name>
</gene>
<proteinExistence type="predicted"/>
<dbReference type="GO" id="GO:0004386">
    <property type="term" value="F:helicase activity"/>
    <property type="evidence" value="ECO:0007669"/>
    <property type="project" value="UniProtKB-KW"/>
</dbReference>
<dbReference type="OrthoDB" id="272985at2759"/>
<keyword evidence="5" id="KW-1185">Reference proteome</keyword>
<feature type="compositionally biased region" description="Acidic residues" evidence="1">
    <location>
        <begin position="678"/>
        <end position="698"/>
    </location>
</feature>
<keyword evidence="4" id="KW-0378">Hydrolase</keyword>
<dbReference type="Proteomes" id="UP001152797">
    <property type="component" value="Unassembled WGS sequence"/>
</dbReference>
<evidence type="ECO:0000313" key="2">
    <source>
        <dbReference type="EMBL" id="CAI3999901.1"/>
    </source>
</evidence>
<comment type="caution">
    <text evidence="2">The sequence shown here is derived from an EMBL/GenBank/DDBJ whole genome shotgun (WGS) entry which is preliminary data.</text>
</comment>
<evidence type="ECO:0000313" key="3">
    <source>
        <dbReference type="EMBL" id="CAL1153276.1"/>
    </source>
</evidence>